<dbReference type="InterPro" id="IPR002935">
    <property type="entry name" value="SAM_O-MeTrfase"/>
</dbReference>
<keyword evidence="2" id="KW-0808">Transferase</keyword>
<sequence length="209" mass="22281">MSIEKAQSWVYAETFASDNMYTNQARLQAAELGIEPISTATGHFLSLLCSAKGAKVIADIGTGTGVSGLYLLAGTKDSQITSIDVDSEAQNMARQNFAATGVRSGRYRLINGRSADILPRLASASYDLVLVDGDPLEAEGDVVEALRMLRTGGILVVAHALYRDRVADPARRDDHTVAMRNLGKLLQESDSLTTSLLPVGDGLLVSVKN</sequence>
<organism evidence="4 5">
    <name type="scientific">Arcanobacterium haemolyticum (strain ATCC 9345 / DSM 20595 / CCM 5947 / CCUG 17215 / LMG 16163 / NBRC 15585 / NCTC 8452 / 11018)</name>
    <dbReference type="NCBI Taxonomy" id="644284"/>
    <lineage>
        <taxon>Bacteria</taxon>
        <taxon>Bacillati</taxon>
        <taxon>Actinomycetota</taxon>
        <taxon>Actinomycetes</taxon>
        <taxon>Actinomycetales</taxon>
        <taxon>Actinomycetaceae</taxon>
        <taxon>Arcanobacterium</taxon>
    </lineage>
</organism>
<keyword evidence="1" id="KW-0489">Methyltransferase</keyword>
<reference evidence="4 5" key="1">
    <citation type="journal article" date="2010" name="Stand. Genomic Sci.">
        <title>Complete genome sequence of Arcanobacterium haemolyticum type strain (11018).</title>
        <authorList>
            <person name="Yasawong M."/>
            <person name="Teshima H."/>
            <person name="Lapidus A."/>
            <person name="Nolan M."/>
            <person name="Lucas S."/>
            <person name="Glavina Del Rio T."/>
            <person name="Tice H."/>
            <person name="Cheng J."/>
            <person name="Bruce D."/>
            <person name="Detter C."/>
            <person name="Tapia R."/>
            <person name="Han C."/>
            <person name="Goodwin L."/>
            <person name="Pitluck S."/>
            <person name="Liolios K."/>
            <person name="Ivanova N."/>
            <person name="Mavromatis K."/>
            <person name="Mikhailova N."/>
            <person name="Pati A."/>
            <person name="Chen A."/>
            <person name="Palaniappan K."/>
            <person name="Land M."/>
            <person name="Hauser L."/>
            <person name="Chang Y."/>
            <person name="Jeffries C."/>
            <person name="Rohde M."/>
            <person name="Sikorski J."/>
            <person name="Pukall R."/>
            <person name="Goker M."/>
            <person name="Woyke T."/>
            <person name="Bristow J."/>
            <person name="Eisen J."/>
            <person name="Markowitz V."/>
            <person name="Hugenholtz P."/>
            <person name="Kyrpides N."/>
            <person name="Klenk H."/>
        </authorList>
    </citation>
    <scope>NUCLEOTIDE SEQUENCE [LARGE SCALE GENOMIC DNA]</scope>
    <source>
        <strain evidence="5">ATCC 9345 / DSM 20595 / CCUG 17215 / LMG 16163 / NBRC 15585 / NCTC 8452 / 11018</strain>
    </source>
</reference>
<dbReference type="OrthoDB" id="4774874at2"/>
<dbReference type="Gene3D" id="3.40.50.150">
    <property type="entry name" value="Vaccinia Virus protein VP39"/>
    <property type="match status" value="1"/>
</dbReference>
<dbReference type="eggNOG" id="COG4122">
    <property type="taxonomic scope" value="Bacteria"/>
</dbReference>
<dbReference type="HOGENOM" id="CLU_067676_2_0_11"/>
<proteinExistence type="predicted"/>
<evidence type="ECO:0000256" key="2">
    <source>
        <dbReference type="ARBA" id="ARBA00022679"/>
    </source>
</evidence>
<protein>
    <submittedName>
        <fullName evidence="4">O-methyltransferase family 3</fullName>
    </submittedName>
</protein>
<dbReference type="CDD" id="cd02440">
    <property type="entry name" value="AdoMet_MTases"/>
    <property type="match status" value="1"/>
</dbReference>
<evidence type="ECO:0000313" key="5">
    <source>
        <dbReference type="Proteomes" id="UP000000376"/>
    </source>
</evidence>
<dbReference type="RefSeq" id="WP_013170438.1">
    <property type="nucleotide sequence ID" value="NC_014218.1"/>
</dbReference>
<keyword evidence="3" id="KW-0949">S-adenosyl-L-methionine</keyword>
<dbReference type="KEGG" id="ahe:Arch_1241"/>
<keyword evidence="5" id="KW-1185">Reference proteome</keyword>
<dbReference type="Proteomes" id="UP000000376">
    <property type="component" value="Chromosome"/>
</dbReference>
<accession>D7BJW6</accession>
<dbReference type="PROSITE" id="PS51682">
    <property type="entry name" value="SAM_OMT_I"/>
    <property type="match status" value="1"/>
</dbReference>
<dbReference type="InterPro" id="IPR029063">
    <property type="entry name" value="SAM-dependent_MTases_sf"/>
</dbReference>
<dbReference type="InterPro" id="IPR050362">
    <property type="entry name" value="Cation-dep_OMT"/>
</dbReference>
<dbReference type="GO" id="GO:0008171">
    <property type="term" value="F:O-methyltransferase activity"/>
    <property type="evidence" value="ECO:0007669"/>
    <property type="project" value="InterPro"/>
</dbReference>
<dbReference type="GO" id="GO:0008757">
    <property type="term" value="F:S-adenosylmethionine-dependent methyltransferase activity"/>
    <property type="evidence" value="ECO:0007669"/>
    <property type="project" value="TreeGrafter"/>
</dbReference>
<evidence type="ECO:0000256" key="3">
    <source>
        <dbReference type="ARBA" id="ARBA00022691"/>
    </source>
</evidence>
<evidence type="ECO:0000313" key="4">
    <source>
        <dbReference type="EMBL" id="ADH92946.1"/>
    </source>
</evidence>
<evidence type="ECO:0000256" key="1">
    <source>
        <dbReference type="ARBA" id="ARBA00022603"/>
    </source>
</evidence>
<dbReference type="Pfam" id="PF01596">
    <property type="entry name" value="Methyltransf_3"/>
    <property type="match status" value="1"/>
</dbReference>
<dbReference type="EMBL" id="CP002045">
    <property type="protein sequence ID" value="ADH92946.1"/>
    <property type="molecule type" value="Genomic_DNA"/>
</dbReference>
<dbReference type="PANTHER" id="PTHR10509:SF85">
    <property type="entry name" value="O-METHYLTRANSFERASE RV1220C-RELATED"/>
    <property type="match status" value="1"/>
</dbReference>
<dbReference type="SUPFAM" id="SSF53335">
    <property type="entry name" value="S-adenosyl-L-methionine-dependent methyltransferases"/>
    <property type="match status" value="1"/>
</dbReference>
<dbReference type="PANTHER" id="PTHR10509">
    <property type="entry name" value="O-METHYLTRANSFERASE-RELATED"/>
    <property type="match status" value="1"/>
</dbReference>
<dbReference type="GO" id="GO:0032259">
    <property type="term" value="P:methylation"/>
    <property type="evidence" value="ECO:0007669"/>
    <property type="project" value="UniProtKB-KW"/>
</dbReference>
<gene>
    <name evidence="4" type="ordered locus">Arch_1241</name>
</gene>
<dbReference type="AlphaFoldDB" id="D7BJW6"/>
<dbReference type="STRING" id="644284.Arch_1241"/>
<name>D7BJW6_ARCHD</name>